<dbReference type="EMBL" id="AOIM01000035">
    <property type="protein sequence ID" value="ELY90198.1"/>
    <property type="molecule type" value="Genomic_DNA"/>
</dbReference>
<protein>
    <submittedName>
        <fullName evidence="2">Uncharacterized protein</fullName>
    </submittedName>
</protein>
<keyword evidence="1" id="KW-1133">Transmembrane helix</keyword>
<comment type="caution">
    <text evidence="2">The sequence shown here is derived from an EMBL/GenBank/DDBJ whole genome shotgun (WGS) entry which is preliminary data.</text>
</comment>
<sequence length="41" mass="4682">MEPVPVYVETVIYGYFVLVCAIGCYLHGRLRFGSRTEGRET</sequence>
<feature type="transmembrane region" description="Helical" evidence="1">
    <location>
        <begin position="6"/>
        <end position="26"/>
    </location>
</feature>
<evidence type="ECO:0000256" key="1">
    <source>
        <dbReference type="SAM" id="Phobius"/>
    </source>
</evidence>
<evidence type="ECO:0000313" key="3">
    <source>
        <dbReference type="Proteomes" id="UP000011519"/>
    </source>
</evidence>
<keyword evidence="3" id="KW-1185">Reference proteome</keyword>
<reference evidence="2 3" key="1">
    <citation type="journal article" date="2014" name="PLoS Genet.">
        <title>Phylogenetically driven sequencing of extremely halophilic archaea reveals strategies for static and dynamic osmo-response.</title>
        <authorList>
            <person name="Becker E.A."/>
            <person name="Seitzer P.M."/>
            <person name="Tritt A."/>
            <person name="Larsen D."/>
            <person name="Krusor M."/>
            <person name="Yao A.I."/>
            <person name="Wu D."/>
            <person name="Madern D."/>
            <person name="Eisen J.A."/>
            <person name="Darling A.E."/>
            <person name="Facciotti M.T."/>
        </authorList>
    </citation>
    <scope>NUCLEOTIDE SEQUENCE [LARGE SCALE GENOMIC DNA]</scope>
    <source>
        <strain evidence="2 3">JCM 10989</strain>
    </source>
</reference>
<dbReference type="Proteomes" id="UP000011519">
    <property type="component" value="Unassembled WGS sequence"/>
</dbReference>
<gene>
    <name evidence="2" type="ORF">C483_11838</name>
</gene>
<evidence type="ECO:0000313" key="2">
    <source>
        <dbReference type="EMBL" id="ELY90198.1"/>
    </source>
</evidence>
<keyword evidence="1" id="KW-0812">Transmembrane</keyword>
<accession>L9ZYH6</accession>
<dbReference type="RefSeq" id="WP_006653548.1">
    <property type="nucleotide sequence ID" value="NZ_AOIM01000035.1"/>
</dbReference>
<keyword evidence="1" id="KW-0472">Membrane</keyword>
<dbReference type="PATRIC" id="fig|1227493.4.peg.2365"/>
<organism evidence="2 3">
    <name type="scientific">Natrialba hulunbeirensis JCM 10989</name>
    <dbReference type="NCBI Taxonomy" id="1227493"/>
    <lineage>
        <taxon>Archaea</taxon>
        <taxon>Methanobacteriati</taxon>
        <taxon>Methanobacteriota</taxon>
        <taxon>Stenosarchaea group</taxon>
        <taxon>Halobacteria</taxon>
        <taxon>Halobacteriales</taxon>
        <taxon>Natrialbaceae</taxon>
        <taxon>Natrialba</taxon>
    </lineage>
</organism>
<dbReference type="AlphaFoldDB" id="L9ZYH6"/>
<proteinExistence type="predicted"/>
<name>L9ZYH6_9EURY</name>